<gene>
    <name evidence="3" type="ORF">AU381_01815</name>
</gene>
<dbReference type="InterPro" id="IPR014710">
    <property type="entry name" value="RmlC-like_jellyroll"/>
</dbReference>
<dbReference type="PANTHER" id="PTHR40943">
    <property type="entry name" value="CYTOPLASMIC PROTEIN-RELATED"/>
    <property type="match status" value="1"/>
</dbReference>
<protein>
    <submittedName>
        <fullName evidence="3">Cupin</fullName>
    </submittedName>
</protein>
<reference evidence="3 4" key="1">
    <citation type="journal article" date="2016" name="Int. J. Syst. Evol. Microbiol.">
        <title>Ensifer glycinis sp. nov., an novel rhizobial species associated with Glycine spp.</title>
        <authorList>
            <person name="Yan H."/>
            <person name="Yan J."/>
            <person name="Sui X.H."/>
            <person name="Wang E.T."/>
            <person name="Chen W.X."/>
            <person name="Zhang X.X."/>
            <person name="Chen W.F."/>
        </authorList>
    </citation>
    <scope>NUCLEOTIDE SEQUENCE [LARGE SCALE GENOMIC DNA]</scope>
    <source>
        <strain evidence="3 4">CCBAU 23380</strain>
    </source>
</reference>
<keyword evidence="4" id="KW-1185">Reference proteome</keyword>
<feature type="region of interest" description="Disordered" evidence="1">
    <location>
        <begin position="1"/>
        <end position="25"/>
    </location>
</feature>
<dbReference type="CDD" id="cd02227">
    <property type="entry name" value="cupin_TM1112-like"/>
    <property type="match status" value="1"/>
</dbReference>
<proteinExistence type="predicted"/>
<evidence type="ECO:0000313" key="3">
    <source>
        <dbReference type="EMBL" id="OAP40666.1"/>
    </source>
</evidence>
<organism evidence="3 4">
    <name type="scientific">Sinorhizobium glycinis</name>
    <dbReference type="NCBI Taxonomy" id="1472378"/>
    <lineage>
        <taxon>Bacteria</taxon>
        <taxon>Pseudomonadati</taxon>
        <taxon>Pseudomonadota</taxon>
        <taxon>Alphaproteobacteria</taxon>
        <taxon>Hyphomicrobiales</taxon>
        <taxon>Rhizobiaceae</taxon>
        <taxon>Sinorhizobium/Ensifer group</taxon>
        <taxon>Sinorhizobium</taxon>
    </lineage>
</organism>
<dbReference type="RefSeq" id="WP_064240974.1">
    <property type="nucleotide sequence ID" value="NZ_LPUX01000053.1"/>
</dbReference>
<evidence type="ECO:0000259" key="2">
    <source>
        <dbReference type="Pfam" id="PF05899"/>
    </source>
</evidence>
<dbReference type="PANTHER" id="PTHR40943:SF1">
    <property type="entry name" value="CYTOPLASMIC PROTEIN"/>
    <property type="match status" value="1"/>
</dbReference>
<dbReference type="Proteomes" id="UP000094025">
    <property type="component" value="Unassembled WGS sequence"/>
</dbReference>
<evidence type="ECO:0000256" key="1">
    <source>
        <dbReference type="SAM" id="MobiDB-lite"/>
    </source>
</evidence>
<dbReference type="OrthoDB" id="9799053at2"/>
<sequence length="117" mass="12923">MSKLTFVDQNNLPTPRKGAPPPERLVDGQPQFLSWDIAATADGKMRTGVWEATPGAYRSIKGETFEFCVILSGVSELTEDGGEPRRISAGDAFVMHPGFVGTWRVIETTRKLWVARD</sequence>
<dbReference type="InterPro" id="IPR008579">
    <property type="entry name" value="UGlyAH_Cupin_dom"/>
</dbReference>
<dbReference type="AlphaFoldDB" id="A0A178XZR4"/>
<name>A0A178XZR4_9HYPH</name>
<dbReference type="InterPro" id="IPR011051">
    <property type="entry name" value="RmlC_Cupin_sf"/>
</dbReference>
<dbReference type="Pfam" id="PF05899">
    <property type="entry name" value="Cupin_3"/>
    <property type="match status" value="1"/>
</dbReference>
<accession>A0A178XZR4</accession>
<dbReference type="STRING" id="1472378.AU381_01815"/>
<dbReference type="EMBL" id="LPUX01000053">
    <property type="protein sequence ID" value="OAP40666.1"/>
    <property type="molecule type" value="Genomic_DNA"/>
</dbReference>
<evidence type="ECO:0000313" key="4">
    <source>
        <dbReference type="Proteomes" id="UP000094025"/>
    </source>
</evidence>
<dbReference type="Gene3D" id="2.60.120.10">
    <property type="entry name" value="Jelly Rolls"/>
    <property type="match status" value="1"/>
</dbReference>
<dbReference type="SUPFAM" id="SSF51182">
    <property type="entry name" value="RmlC-like cupins"/>
    <property type="match status" value="1"/>
</dbReference>
<comment type="caution">
    <text evidence="3">The sequence shown here is derived from an EMBL/GenBank/DDBJ whole genome shotgun (WGS) entry which is preliminary data.</text>
</comment>
<feature type="domain" description="(S)-ureidoglycine aminohydrolase cupin" evidence="2">
    <location>
        <begin position="41"/>
        <end position="111"/>
    </location>
</feature>